<dbReference type="Proteomes" id="UP000275267">
    <property type="component" value="Unassembled WGS sequence"/>
</dbReference>
<proteinExistence type="predicted"/>
<keyword evidence="2" id="KW-1185">Reference proteome</keyword>
<gene>
    <name evidence="1" type="ORF">C2845_PM10G17290</name>
</gene>
<dbReference type="STRING" id="4540.A0A3L6PGW1"/>
<accession>A0A3L6PGW1</accession>
<dbReference type="EMBL" id="PQIB02000018">
    <property type="protein sequence ID" value="RLM55534.1"/>
    <property type="molecule type" value="Genomic_DNA"/>
</dbReference>
<dbReference type="OrthoDB" id="5307922at2759"/>
<sequence length="85" mass="9127">MKMRTSKLPLLTALLAIIQFLLPSAAVAAVVARAIGTNKNQRLELPDLLAVGLKSIAFEQGAGWTTFVYSPGYTKNSCDTFSDLP</sequence>
<evidence type="ECO:0000313" key="2">
    <source>
        <dbReference type="Proteomes" id="UP000275267"/>
    </source>
</evidence>
<protein>
    <submittedName>
        <fullName evidence="1">Uncharacterized protein</fullName>
    </submittedName>
</protein>
<dbReference type="AlphaFoldDB" id="A0A3L6PGW1"/>
<comment type="caution">
    <text evidence="1">The sequence shown here is derived from an EMBL/GenBank/DDBJ whole genome shotgun (WGS) entry which is preliminary data.</text>
</comment>
<evidence type="ECO:0000313" key="1">
    <source>
        <dbReference type="EMBL" id="RLM55534.1"/>
    </source>
</evidence>
<name>A0A3L6PGW1_PANMI</name>
<organism evidence="1 2">
    <name type="scientific">Panicum miliaceum</name>
    <name type="common">Proso millet</name>
    <name type="synonym">Broomcorn millet</name>
    <dbReference type="NCBI Taxonomy" id="4540"/>
    <lineage>
        <taxon>Eukaryota</taxon>
        <taxon>Viridiplantae</taxon>
        <taxon>Streptophyta</taxon>
        <taxon>Embryophyta</taxon>
        <taxon>Tracheophyta</taxon>
        <taxon>Spermatophyta</taxon>
        <taxon>Magnoliopsida</taxon>
        <taxon>Liliopsida</taxon>
        <taxon>Poales</taxon>
        <taxon>Poaceae</taxon>
        <taxon>PACMAD clade</taxon>
        <taxon>Panicoideae</taxon>
        <taxon>Panicodae</taxon>
        <taxon>Paniceae</taxon>
        <taxon>Panicinae</taxon>
        <taxon>Panicum</taxon>
        <taxon>Panicum sect. Panicum</taxon>
    </lineage>
</organism>
<reference evidence="2" key="1">
    <citation type="journal article" date="2019" name="Nat. Commun.">
        <title>The genome of broomcorn millet.</title>
        <authorList>
            <person name="Zou C."/>
            <person name="Miki D."/>
            <person name="Li D."/>
            <person name="Tang Q."/>
            <person name="Xiao L."/>
            <person name="Rajput S."/>
            <person name="Deng P."/>
            <person name="Jia W."/>
            <person name="Huang R."/>
            <person name="Zhang M."/>
            <person name="Sun Y."/>
            <person name="Hu J."/>
            <person name="Fu X."/>
            <person name="Schnable P.S."/>
            <person name="Li F."/>
            <person name="Zhang H."/>
            <person name="Feng B."/>
            <person name="Zhu X."/>
            <person name="Liu R."/>
            <person name="Schnable J.C."/>
            <person name="Zhu J.-K."/>
            <person name="Zhang H."/>
        </authorList>
    </citation>
    <scope>NUCLEOTIDE SEQUENCE [LARGE SCALE GENOMIC DNA]</scope>
</reference>